<evidence type="ECO:0000256" key="1">
    <source>
        <dbReference type="ARBA" id="ARBA00022679"/>
    </source>
</evidence>
<feature type="domain" description="Methyltransferase type 11" evidence="2">
    <location>
        <begin position="50"/>
        <end position="148"/>
    </location>
</feature>
<dbReference type="RefSeq" id="WP_184799488.1">
    <property type="nucleotide sequence ID" value="NZ_JACIIZ010000004.1"/>
</dbReference>
<proteinExistence type="predicted"/>
<keyword evidence="4" id="KW-1185">Reference proteome</keyword>
<reference evidence="3 4" key="1">
    <citation type="submission" date="2020-08" db="EMBL/GenBank/DDBJ databases">
        <title>Genomic Encyclopedia of Type Strains, Phase IV (KMG-IV): sequencing the most valuable type-strain genomes for metagenomic binning, comparative biology and taxonomic classification.</title>
        <authorList>
            <person name="Goeker M."/>
        </authorList>
    </citation>
    <scope>NUCLEOTIDE SEQUENCE [LARGE SCALE GENOMIC DNA]</scope>
    <source>
        <strain evidence="3 4">DSM 22198</strain>
    </source>
</reference>
<name>A0A7X0AXL7_9PROT</name>
<dbReference type="PANTHER" id="PTHR44068">
    <property type="entry name" value="ZGC:194242"/>
    <property type="match status" value="1"/>
</dbReference>
<gene>
    <name evidence="3" type="ORF">FHS74_001746</name>
</gene>
<dbReference type="GO" id="GO:0003838">
    <property type="term" value="F:sterol 24-C-methyltransferase activity"/>
    <property type="evidence" value="ECO:0007669"/>
    <property type="project" value="TreeGrafter"/>
</dbReference>
<dbReference type="SUPFAM" id="SSF53335">
    <property type="entry name" value="S-adenosyl-L-methionine-dependent methyltransferases"/>
    <property type="match status" value="1"/>
</dbReference>
<dbReference type="Pfam" id="PF08241">
    <property type="entry name" value="Methyltransf_11"/>
    <property type="match status" value="1"/>
</dbReference>
<evidence type="ECO:0000313" key="4">
    <source>
        <dbReference type="Proteomes" id="UP000539175"/>
    </source>
</evidence>
<dbReference type="Gene3D" id="3.40.50.150">
    <property type="entry name" value="Vaccinia Virus protein VP39"/>
    <property type="match status" value="1"/>
</dbReference>
<comment type="caution">
    <text evidence="3">The sequence shown here is derived from an EMBL/GenBank/DDBJ whole genome shotgun (WGS) entry which is preliminary data.</text>
</comment>
<protein>
    <submittedName>
        <fullName evidence="3">Ubiquinone/menaquinone biosynthesis C-methylase UbiE</fullName>
    </submittedName>
</protein>
<keyword evidence="3" id="KW-0489">Methyltransferase</keyword>
<dbReference type="InterPro" id="IPR050447">
    <property type="entry name" value="Erg6_SMT_methyltransf"/>
</dbReference>
<dbReference type="CDD" id="cd02440">
    <property type="entry name" value="AdoMet_MTases"/>
    <property type="match status" value="1"/>
</dbReference>
<dbReference type="Proteomes" id="UP000539175">
    <property type="component" value="Unassembled WGS sequence"/>
</dbReference>
<dbReference type="EMBL" id="JACIIZ010000004">
    <property type="protein sequence ID" value="MBB6251201.1"/>
    <property type="molecule type" value="Genomic_DNA"/>
</dbReference>
<dbReference type="GO" id="GO:0016126">
    <property type="term" value="P:sterol biosynthetic process"/>
    <property type="evidence" value="ECO:0007669"/>
    <property type="project" value="TreeGrafter"/>
</dbReference>
<keyword evidence="3" id="KW-0830">Ubiquinone</keyword>
<evidence type="ECO:0000259" key="2">
    <source>
        <dbReference type="Pfam" id="PF08241"/>
    </source>
</evidence>
<dbReference type="InterPro" id="IPR013216">
    <property type="entry name" value="Methyltransf_11"/>
</dbReference>
<dbReference type="InterPro" id="IPR029063">
    <property type="entry name" value="SAM-dependent_MTases_sf"/>
</dbReference>
<organism evidence="3 4">
    <name type="scientific">Nitrospirillum iridis</name>
    <dbReference type="NCBI Taxonomy" id="765888"/>
    <lineage>
        <taxon>Bacteria</taxon>
        <taxon>Pseudomonadati</taxon>
        <taxon>Pseudomonadota</taxon>
        <taxon>Alphaproteobacteria</taxon>
        <taxon>Rhodospirillales</taxon>
        <taxon>Azospirillaceae</taxon>
        <taxon>Nitrospirillum</taxon>
    </lineage>
</organism>
<dbReference type="PANTHER" id="PTHR44068:SF1">
    <property type="entry name" value="HYPOTHETICAL LOC100005854"/>
    <property type="match status" value="1"/>
</dbReference>
<sequence>MTAWAMLGRQLRHPTGWTGRVVGHLMRRINAGPNRLAIDALRLAPGDTVLELGFGPGHGIALAAARVAPAVVHGIDQSAVMMAHARRRNRRDIAAGRVHLHLGRFTALPLATASVDKVLAVNVAYFWSEPGAVLGEVRRVLRPHGVMAVYVTDADAMRRWPFAEAETHRLFDANGLRALMIAGGFAADGIAIRAVPLPGGMTGLVGLARR</sequence>
<dbReference type="GO" id="GO:0032259">
    <property type="term" value="P:methylation"/>
    <property type="evidence" value="ECO:0007669"/>
    <property type="project" value="UniProtKB-KW"/>
</dbReference>
<evidence type="ECO:0000313" key="3">
    <source>
        <dbReference type="EMBL" id="MBB6251201.1"/>
    </source>
</evidence>
<dbReference type="AlphaFoldDB" id="A0A7X0AXL7"/>
<accession>A0A7X0AXL7</accession>
<keyword evidence="1" id="KW-0808">Transferase</keyword>